<sequence>MPLDKQTKANSSKPLTPTLSSNFRNVKTPLTPRLPGSTSSSPALSSRKEPFVRARSPGKVDQTATPLNNNVTPRSGARKSRFGTESPSTPVPVRESNNGFQGTPSQRPEAPRALRSHTQGLGISSPRLTASTPSLPKVGPPVVTVHRRVSGAKSMVDNNKDNSSKFFHADEAKSAVGSSRFDEGSRFSPARAQFFVGSSAYPSNMPSQVPQESPKNDLDEKFFRANDVHQLPAAKPPTPVLAATVQGLDTRHAANAISPPQSPKRSYKMSQPSSPRKIQLGPTPSPPGPLHTPIERPNSTAGGAVANTIDSPLVHRKSISASSATMTIENRTEGIRTQPPQPLDLGIMPGLSPRISGNNTLSPEALSPRSFSLASSNTIPTSVTSDTDGSEVVKPTSRPVSTGDMAIDQVTSPVQPQHDAASNARRERKVLDLEISNSSLLAINKTLERELRKQNGELRRYRRLSRSGRLSLATVRTASGQSAFSLDTVAEDGVEAEQMSELEDESDFDDMDDEDDSLISDGSGSLTNASARSRQRAKDEKRLMQDLSRHQQLLAESQQLSSTIKRCTTMTEELIRAGNKALDYRVGIGDVKLGGRVLNDEELDERGFATGSEEPEARQGLLSPGLAKAKLEETPFRTDEALPTLGTAQSGIASLEEVTALLESFSPVLRGE</sequence>
<feature type="compositionally biased region" description="Polar residues" evidence="1">
    <location>
        <begin position="116"/>
        <end position="134"/>
    </location>
</feature>
<dbReference type="RefSeq" id="XP_016237862.1">
    <property type="nucleotide sequence ID" value="XM_016379185.1"/>
</dbReference>
<evidence type="ECO:0000313" key="3">
    <source>
        <dbReference type="Proteomes" id="UP000053328"/>
    </source>
</evidence>
<dbReference type="AlphaFoldDB" id="A0A0D1YQZ0"/>
<feature type="region of interest" description="Disordered" evidence="1">
    <location>
        <begin position="492"/>
        <end position="540"/>
    </location>
</feature>
<feature type="compositionally biased region" description="Polar residues" evidence="1">
    <location>
        <begin position="377"/>
        <end position="387"/>
    </location>
</feature>
<feature type="compositionally biased region" description="Polar residues" evidence="1">
    <location>
        <begin position="8"/>
        <end position="25"/>
    </location>
</feature>
<organism evidence="2 3">
    <name type="scientific">Exophiala spinifera</name>
    <dbReference type="NCBI Taxonomy" id="91928"/>
    <lineage>
        <taxon>Eukaryota</taxon>
        <taxon>Fungi</taxon>
        <taxon>Dikarya</taxon>
        <taxon>Ascomycota</taxon>
        <taxon>Pezizomycotina</taxon>
        <taxon>Eurotiomycetes</taxon>
        <taxon>Chaetothyriomycetidae</taxon>
        <taxon>Chaetothyriales</taxon>
        <taxon>Herpotrichiellaceae</taxon>
        <taxon>Exophiala</taxon>
    </lineage>
</organism>
<feature type="compositionally biased region" description="Acidic residues" evidence="1">
    <location>
        <begin position="492"/>
        <end position="518"/>
    </location>
</feature>
<proteinExistence type="predicted"/>
<dbReference type="STRING" id="91928.A0A0D1YQZ0"/>
<feature type="compositionally biased region" description="Polar residues" evidence="1">
    <location>
        <begin position="95"/>
        <end position="106"/>
    </location>
</feature>
<dbReference type="Proteomes" id="UP000053328">
    <property type="component" value="Unassembled WGS sequence"/>
</dbReference>
<feature type="region of interest" description="Disordered" evidence="1">
    <location>
        <begin position="254"/>
        <end position="309"/>
    </location>
</feature>
<evidence type="ECO:0000313" key="2">
    <source>
        <dbReference type="EMBL" id="KIW17646.1"/>
    </source>
</evidence>
<dbReference type="OrthoDB" id="2555519at2759"/>
<protein>
    <submittedName>
        <fullName evidence="2">Uncharacterized protein</fullName>
    </submittedName>
</protein>
<feature type="compositionally biased region" description="Polar residues" evidence="1">
    <location>
        <begin position="62"/>
        <end position="73"/>
    </location>
</feature>
<feature type="region of interest" description="Disordered" evidence="1">
    <location>
        <begin position="1"/>
        <end position="141"/>
    </location>
</feature>
<dbReference type="PANTHER" id="PTHR38701:SF1">
    <property type="entry name" value="UP-REGULATED DURING SEPTATION PROTEIN 1 DOMAIN-CONTAINING PROTEIN"/>
    <property type="match status" value="1"/>
</dbReference>
<dbReference type="HOGENOM" id="CLU_012103_1_0_1"/>
<dbReference type="EMBL" id="KN847494">
    <property type="protein sequence ID" value="KIW17646.1"/>
    <property type="molecule type" value="Genomic_DNA"/>
</dbReference>
<dbReference type="PANTHER" id="PTHR38701">
    <property type="entry name" value="CHROMOSOME 8, WHOLE GENOME SHOTGUN SEQUENCE"/>
    <property type="match status" value="1"/>
</dbReference>
<gene>
    <name evidence="2" type="ORF">PV08_04841</name>
</gene>
<feature type="region of interest" description="Disordered" evidence="1">
    <location>
        <begin position="377"/>
        <end position="404"/>
    </location>
</feature>
<dbReference type="VEuPathDB" id="FungiDB:PV08_04841"/>
<dbReference type="GeneID" id="27331924"/>
<reference evidence="2 3" key="1">
    <citation type="submission" date="2015-01" db="EMBL/GenBank/DDBJ databases">
        <title>The Genome Sequence of Exophiala spinifera CBS89968.</title>
        <authorList>
            <consortium name="The Broad Institute Genomics Platform"/>
            <person name="Cuomo C."/>
            <person name="de Hoog S."/>
            <person name="Gorbushina A."/>
            <person name="Stielow B."/>
            <person name="Teixiera M."/>
            <person name="Abouelleil A."/>
            <person name="Chapman S.B."/>
            <person name="Priest M."/>
            <person name="Young S.K."/>
            <person name="Wortman J."/>
            <person name="Nusbaum C."/>
            <person name="Birren B."/>
        </authorList>
    </citation>
    <scope>NUCLEOTIDE SEQUENCE [LARGE SCALE GENOMIC DNA]</scope>
    <source>
        <strain evidence="2 3">CBS 89968</strain>
    </source>
</reference>
<name>A0A0D1YQZ0_9EURO</name>
<keyword evidence="3" id="KW-1185">Reference proteome</keyword>
<accession>A0A0D1YQZ0</accession>
<evidence type="ECO:0000256" key="1">
    <source>
        <dbReference type="SAM" id="MobiDB-lite"/>
    </source>
</evidence>